<evidence type="ECO:0000313" key="1">
    <source>
        <dbReference type="EMBL" id="TQQ85681.1"/>
    </source>
</evidence>
<organism evidence="1 2">
    <name type="scientific">Peptacetobacter hominis</name>
    <dbReference type="NCBI Taxonomy" id="2743610"/>
    <lineage>
        <taxon>Bacteria</taxon>
        <taxon>Bacillati</taxon>
        <taxon>Bacillota</taxon>
        <taxon>Clostridia</taxon>
        <taxon>Peptostreptococcales</taxon>
        <taxon>Peptostreptococcaceae</taxon>
        <taxon>Peptacetobacter</taxon>
    </lineage>
</organism>
<comment type="caution">
    <text evidence="1">The sequence shown here is derived from an EMBL/GenBank/DDBJ whole genome shotgun (WGS) entry which is preliminary data.</text>
</comment>
<accession>A0A544QYC1</accession>
<proteinExistence type="predicted"/>
<dbReference type="EMBL" id="SGJB01000001">
    <property type="protein sequence ID" value="TQQ85681.1"/>
    <property type="molecule type" value="Genomic_DNA"/>
</dbReference>
<evidence type="ECO:0000313" key="2">
    <source>
        <dbReference type="Proteomes" id="UP000317863"/>
    </source>
</evidence>
<dbReference type="RefSeq" id="WP_142534911.1">
    <property type="nucleotide sequence ID" value="NZ_SGJB01000001.1"/>
</dbReference>
<gene>
    <name evidence="1" type="ORF">EXD82_00240</name>
</gene>
<dbReference type="OrthoDB" id="2038298at2"/>
<sequence length="217" mass="25807">MLKRFTEVEGKYIEKIIGQERYAFSTSDYVEFYEMLEMANRGGYQGNVIKFFDFETGNVYTPFEKKRNIIYGNPVYTDGYYYFLQGDYDKGVLTLYRYIPGEILEKETELNIDDVNLYNLHIMGTKVYVISNSEKFECYYPEKISFSVGDNESAMFIEDDKIYFEKWIEEGYDDENNCITDDYNFYHVVVVRDFYGNVISEEVGNLYQSQDGNWWIS</sequence>
<reference evidence="1 2" key="1">
    <citation type="submission" date="2019-02" db="EMBL/GenBank/DDBJ databases">
        <title>Peptostreptococcaceae bacterium ZHW00191 nov., a new bacterium isolated from the human gut.</title>
        <authorList>
            <person name="Zhou H.-W."/>
            <person name="Chen X.-J."/>
        </authorList>
    </citation>
    <scope>NUCLEOTIDE SEQUENCE [LARGE SCALE GENOMIC DNA]</scope>
    <source>
        <strain evidence="1 2">ZHW00191</strain>
    </source>
</reference>
<dbReference type="Proteomes" id="UP000317863">
    <property type="component" value="Unassembled WGS sequence"/>
</dbReference>
<evidence type="ECO:0008006" key="3">
    <source>
        <dbReference type="Google" id="ProtNLM"/>
    </source>
</evidence>
<dbReference type="AlphaFoldDB" id="A0A544QYC1"/>
<keyword evidence="2" id="KW-1185">Reference proteome</keyword>
<name>A0A544QYC1_9FIRM</name>
<protein>
    <recommendedName>
        <fullName evidence="3">WG repeat-containing protein</fullName>
    </recommendedName>
</protein>